<evidence type="ECO:0000256" key="1">
    <source>
        <dbReference type="SAM" id="MobiDB-lite"/>
    </source>
</evidence>
<organism evidence="3 4">
    <name type="scientific">Telluria antibiotica</name>
    <dbReference type="NCBI Taxonomy" id="2717319"/>
    <lineage>
        <taxon>Bacteria</taxon>
        <taxon>Pseudomonadati</taxon>
        <taxon>Pseudomonadota</taxon>
        <taxon>Betaproteobacteria</taxon>
        <taxon>Burkholderiales</taxon>
        <taxon>Oxalobacteraceae</taxon>
        <taxon>Telluria group</taxon>
        <taxon>Telluria</taxon>
    </lineage>
</organism>
<protein>
    <submittedName>
        <fullName evidence="3">PEP-CTERM sorting domain-containing protein</fullName>
    </submittedName>
</protein>
<reference evidence="3 4" key="1">
    <citation type="submission" date="2020-03" db="EMBL/GenBank/DDBJ databases">
        <title>Genome sequence of strain Massilia sp. TW-1.</title>
        <authorList>
            <person name="Chaudhary D.K."/>
        </authorList>
    </citation>
    <scope>NUCLEOTIDE SEQUENCE [LARGE SCALE GENOMIC DNA]</scope>
    <source>
        <strain evidence="3 4">TW-1</strain>
    </source>
</reference>
<dbReference type="Proteomes" id="UP000716322">
    <property type="component" value="Unassembled WGS sequence"/>
</dbReference>
<dbReference type="Pfam" id="PF07589">
    <property type="entry name" value="PEP-CTERM"/>
    <property type="match status" value="1"/>
</dbReference>
<comment type="caution">
    <text evidence="3">The sequence shown here is derived from an EMBL/GenBank/DDBJ whole genome shotgun (WGS) entry which is preliminary data.</text>
</comment>
<accession>A0ABX0PA22</accession>
<feature type="region of interest" description="Disordered" evidence="1">
    <location>
        <begin position="34"/>
        <end position="84"/>
    </location>
</feature>
<evidence type="ECO:0000313" key="4">
    <source>
        <dbReference type="Proteomes" id="UP000716322"/>
    </source>
</evidence>
<feature type="compositionally biased region" description="Low complexity" evidence="1">
    <location>
        <begin position="59"/>
        <end position="74"/>
    </location>
</feature>
<name>A0ABX0PA22_9BURK</name>
<dbReference type="EMBL" id="JAAQOM010000005">
    <property type="protein sequence ID" value="NIA54143.1"/>
    <property type="molecule type" value="Genomic_DNA"/>
</dbReference>
<keyword evidence="4" id="KW-1185">Reference proteome</keyword>
<sequence length="109" mass="11147">MVFKFTFDGAAVTPVDPHVKVEFVDAQGRKVGSLLSQTLPPSPVKTAGDPPVLPPTPDLPTTVPVADVPDDTPAGGDAGSANVPEPRSIALLLGGLGLMGVTLRRRGGR</sequence>
<feature type="domain" description="Ice-binding protein C-terminal" evidence="2">
    <location>
        <begin position="83"/>
        <end position="106"/>
    </location>
</feature>
<proteinExistence type="predicted"/>
<dbReference type="NCBIfam" id="TIGR02595">
    <property type="entry name" value="PEP_CTERM"/>
    <property type="match status" value="1"/>
</dbReference>
<evidence type="ECO:0000259" key="2">
    <source>
        <dbReference type="Pfam" id="PF07589"/>
    </source>
</evidence>
<evidence type="ECO:0000313" key="3">
    <source>
        <dbReference type="EMBL" id="NIA54143.1"/>
    </source>
</evidence>
<dbReference type="InterPro" id="IPR013424">
    <property type="entry name" value="Ice-binding_C"/>
</dbReference>
<gene>
    <name evidence="3" type="ORF">HAV22_10905</name>
</gene>